<feature type="chain" id="PRO_5045384212" description="DNA-binding protein" evidence="1">
    <location>
        <begin position="23"/>
        <end position="129"/>
    </location>
</feature>
<evidence type="ECO:0000313" key="2">
    <source>
        <dbReference type="EMBL" id="QWV96526.1"/>
    </source>
</evidence>
<protein>
    <recommendedName>
        <fullName evidence="4">DNA-binding protein</fullName>
    </recommendedName>
</protein>
<keyword evidence="1" id="KW-0732">Signal</keyword>
<reference evidence="2 3" key="1">
    <citation type="submission" date="2021-06" db="EMBL/GenBank/DDBJ databases">
        <title>Gemonas diversity in paddy soil.</title>
        <authorList>
            <person name="Liu G."/>
        </authorList>
    </citation>
    <scope>NUCLEOTIDE SEQUENCE [LARGE SCALE GENOMIC DNA]</scope>
    <source>
        <strain evidence="2 3">RG29</strain>
    </source>
</reference>
<evidence type="ECO:0000256" key="1">
    <source>
        <dbReference type="SAM" id="SignalP"/>
    </source>
</evidence>
<keyword evidence="3" id="KW-1185">Reference proteome</keyword>
<gene>
    <name evidence="2" type="ORF">KP005_14245</name>
</gene>
<proteinExistence type="predicted"/>
<dbReference type="EMBL" id="CP076724">
    <property type="protein sequence ID" value="QWV96526.1"/>
    <property type="molecule type" value="Genomic_DNA"/>
</dbReference>
<evidence type="ECO:0008006" key="4">
    <source>
        <dbReference type="Google" id="ProtNLM"/>
    </source>
</evidence>
<sequence length="129" mass="13669">MKVFTKAVALGVFLALPLAVYAADTKATPSAKMYKVSEVFKNKATLNKQQVSVKGKVVKTSAGIMGKNWIHIQDGSGSAAAKDNDLTVTTNQDLPSTGTVVTVTGTMVKDKDFGSGYFYPAIIESATFK</sequence>
<feature type="signal peptide" evidence="1">
    <location>
        <begin position="1"/>
        <end position="22"/>
    </location>
</feature>
<dbReference type="Proteomes" id="UP000683493">
    <property type="component" value="Chromosome"/>
</dbReference>
<organism evidence="2 3">
    <name type="scientific">Geomonas diazotrophica</name>
    <dbReference type="NCBI Taxonomy" id="2843197"/>
    <lineage>
        <taxon>Bacteria</taxon>
        <taxon>Pseudomonadati</taxon>
        <taxon>Thermodesulfobacteriota</taxon>
        <taxon>Desulfuromonadia</taxon>
        <taxon>Geobacterales</taxon>
        <taxon>Geobacteraceae</taxon>
        <taxon>Geomonas</taxon>
    </lineage>
</organism>
<evidence type="ECO:0000313" key="3">
    <source>
        <dbReference type="Proteomes" id="UP000683493"/>
    </source>
</evidence>
<name>A0ABX8JHA8_9BACT</name>
<accession>A0ABX8JHA8</accession>